<feature type="region of interest" description="Disordered" evidence="1">
    <location>
        <begin position="313"/>
        <end position="343"/>
    </location>
</feature>
<keyword evidence="3" id="KW-1185">Reference proteome</keyword>
<proteinExistence type="predicted"/>
<reference evidence="2 3" key="2">
    <citation type="journal article" date="2021" name="Genomics">
        <title>High-quality reference genome for Clonorchis sinensis.</title>
        <authorList>
            <person name="Young N.D."/>
            <person name="Stroehlein A.J."/>
            <person name="Kinkar L."/>
            <person name="Wang T."/>
            <person name="Sohn W.M."/>
            <person name="Chang B.C.H."/>
            <person name="Kaur P."/>
            <person name="Weisz D."/>
            <person name="Dudchenko O."/>
            <person name="Aiden E.L."/>
            <person name="Korhonen P.K."/>
            <person name="Gasser R.B."/>
        </authorList>
    </citation>
    <scope>NUCLEOTIDE SEQUENCE [LARGE SCALE GENOMIC DNA]</scope>
    <source>
        <strain evidence="2">Cs-k2</strain>
    </source>
</reference>
<dbReference type="Proteomes" id="UP000286415">
    <property type="component" value="Unassembled WGS sequence"/>
</dbReference>
<feature type="region of interest" description="Disordered" evidence="1">
    <location>
        <begin position="350"/>
        <end position="369"/>
    </location>
</feature>
<gene>
    <name evidence="2" type="ORF">CSKR_109076</name>
</gene>
<dbReference type="AlphaFoldDB" id="A0A3R7FFZ2"/>
<name>A0A3R7FFZ2_CLOSI</name>
<feature type="compositionally biased region" description="Polar residues" evidence="1">
    <location>
        <begin position="313"/>
        <end position="325"/>
    </location>
</feature>
<organism evidence="2 3">
    <name type="scientific">Clonorchis sinensis</name>
    <name type="common">Chinese liver fluke</name>
    <dbReference type="NCBI Taxonomy" id="79923"/>
    <lineage>
        <taxon>Eukaryota</taxon>
        <taxon>Metazoa</taxon>
        <taxon>Spiralia</taxon>
        <taxon>Lophotrochozoa</taxon>
        <taxon>Platyhelminthes</taxon>
        <taxon>Trematoda</taxon>
        <taxon>Digenea</taxon>
        <taxon>Opisthorchiida</taxon>
        <taxon>Opisthorchiata</taxon>
        <taxon>Opisthorchiidae</taxon>
        <taxon>Clonorchis</taxon>
    </lineage>
</organism>
<dbReference type="InParanoid" id="A0A3R7FFZ2"/>
<evidence type="ECO:0000313" key="3">
    <source>
        <dbReference type="Proteomes" id="UP000286415"/>
    </source>
</evidence>
<protein>
    <submittedName>
        <fullName evidence="2">Uncharacterized protein</fullName>
    </submittedName>
</protein>
<dbReference type="EMBL" id="NIRI02000042">
    <property type="protein sequence ID" value="KAG5450524.1"/>
    <property type="molecule type" value="Genomic_DNA"/>
</dbReference>
<reference evidence="2 3" key="1">
    <citation type="journal article" date="2018" name="Biotechnol. Adv.">
        <title>Improved genomic resources and new bioinformatic workflow for the carcinogenic parasite Clonorchis sinensis: Biotechnological implications.</title>
        <authorList>
            <person name="Wang D."/>
            <person name="Korhonen P.K."/>
            <person name="Gasser R.B."/>
            <person name="Young N.D."/>
        </authorList>
    </citation>
    <scope>NUCLEOTIDE SEQUENCE [LARGE SCALE GENOMIC DNA]</scope>
    <source>
        <strain evidence="2">Cs-k2</strain>
    </source>
</reference>
<evidence type="ECO:0000313" key="2">
    <source>
        <dbReference type="EMBL" id="KAG5450524.1"/>
    </source>
</evidence>
<sequence length="369" mass="40985">MNNHCNIVASFWCPAATPPQGSTMDGILLGYPRLDRSSRDADVKFEPRTFQSMSSHLNHLDTSTTVLHSGRQAAYQDFLTIGRTAVYRNVCRQQIDIVYRHGSNAKSNINVDNDVSVPYNHKIHLIIFKALEGKDKEWMREGPSMSNILRCLNQTIWKETDSTNQTDMDQPSFIAISPATRTLGHRDPILEGVQHQQPNFSWSLSHHSANSYAYGSEASVLNTDVMLSTMRMKSYAVHLVVRASLKKARRTLVSSLRLQRITQMPIGEHTVDTTAVQVNSMVCRSYSWTFNGRNPGVTCCFYKSLTLDSITNGQDGSSTNLLTERSTVRTRPPPLDLPLSRLGQPGSIPALGLPSGGLAGRHRNGVTAE</sequence>
<comment type="caution">
    <text evidence="2">The sequence shown here is derived from an EMBL/GenBank/DDBJ whole genome shotgun (WGS) entry which is preliminary data.</text>
</comment>
<feature type="compositionally biased region" description="Basic residues" evidence="1">
    <location>
        <begin position="360"/>
        <end position="369"/>
    </location>
</feature>
<accession>A0A3R7FFZ2</accession>
<evidence type="ECO:0000256" key="1">
    <source>
        <dbReference type="SAM" id="MobiDB-lite"/>
    </source>
</evidence>